<comment type="caution">
    <text evidence="2">The sequence shown here is derived from an EMBL/GenBank/DDBJ whole genome shotgun (WGS) entry which is preliminary data.</text>
</comment>
<dbReference type="EMBL" id="NCKU01000730">
    <property type="protein sequence ID" value="RWS14409.1"/>
    <property type="molecule type" value="Genomic_DNA"/>
</dbReference>
<organism evidence="2 3">
    <name type="scientific">Dinothrombium tinctorium</name>
    <dbReference type="NCBI Taxonomy" id="1965070"/>
    <lineage>
        <taxon>Eukaryota</taxon>
        <taxon>Metazoa</taxon>
        <taxon>Ecdysozoa</taxon>
        <taxon>Arthropoda</taxon>
        <taxon>Chelicerata</taxon>
        <taxon>Arachnida</taxon>
        <taxon>Acari</taxon>
        <taxon>Acariformes</taxon>
        <taxon>Trombidiformes</taxon>
        <taxon>Prostigmata</taxon>
        <taxon>Anystina</taxon>
        <taxon>Parasitengona</taxon>
        <taxon>Trombidioidea</taxon>
        <taxon>Trombidiidae</taxon>
        <taxon>Dinothrombium</taxon>
    </lineage>
</organism>
<reference evidence="2 3" key="1">
    <citation type="journal article" date="2018" name="Gigascience">
        <title>Genomes of trombidid mites reveal novel predicted allergens and laterally-transferred genes associated with secondary metabolism.</title>
        <authorList>
            <person name="Dong X."/>
            <person name="Chaisiri K."/>
            <person name="Xia D."/>
            <person name="Armstrong S.D."/>
            <person name="Fang Y."/>
            <person name="Donnelly M.J."/>
            <person name="Kadowaki T."/>
            <person name="McGarry J.W."/>
            <person name="Darby A.C."/>
            <person name="Makepeace B.L."/>
        </authorList>
    </citation>
    <scope>NUCLEOTIDE SEQUENCE [LARGE SCALE GENOMIC DNA]</scope>
    <source>
        <strain evidence="2">UoL-WK</strain>
    </source>
</reference>
<dbReference type="Pfam" id="PF01431">
    <property type="entry name" value="Peptidase_M13"/>
    <property type="match status" value="1"/>
</dbReference>
<dbReference type="AlphaFoldDB" id="A0A443RGJ7"/>
<dbReference type="InterPro" id="IPR000718">
    <property type="entry name" value="Peptidase_M13"/>
</dbReference>
<dbReference type="OrthoDB" id="6475849at2759"/>
<dbReference type="GO" id="GO:0016485">
    <property type="term" value="P:protein processing"/>
    <property type="evidence" value="ECO:0007669"/>
    <property type="project" value="TreeGrafter"/>
</dbReference>
<dbReference type="Proteomes" id="UP000285301">
    <property type="component" value="Unassembled WGS sequence"/>
</dbReference>
<dbReference type="GO" id="GO:0005886">
    <property type="term" value="C:plasma membrane"/>
    <property type="evidence" value="ECO:0007669"/>
    <property type="project" value="TreeGrafter"/>
</dbReference>
<feature type="non-terminal residue" evidence="2">
    <location>
        <position position="1"/>
    </location>
</feature>
<dbReference type="SUPFAM" id="SSF55486">
    <property type="entry name" value="Metalloproteases ('zincins'), catalytic domain"/>
    <property type="match status" value="1"/>
</dbReference>
<accession>A0A443RGJ7</accession>
<keyword evidence="3" id="KW-1185">Reference proteome</keyword>
<dbReference type="PANTHER" id="PTHR11733:SF237">
    <property type="entry name" value="NEPRILYSIN-LIKE 4"/>
    <property type="match status" value="1"/>
</dbReference>
<feature type="domain" description="Peptidase M13 C-terminal" evidence="1">
    <location>
        <begin position="4"/>
        <end position="49"/>
    </location>
</feature>
<evidence type="ECO:0000313" key="3">
    <source>
        <dbReference type="Proteomes" id="UP000285301"/>
    </source>
</evidence>
<sequence length="52" mass="5979">SKKYLAQQLVSDPHAPERFRVIVPLSNSEDFAKAFKCKEGSKMNPKNKCILW</sequence>
<protein>
    <recommendedName>
        <fullName evidence="1">Peptidase M13 C-terminal domain-containing protein</fullName>
    </recommendedName>
</protein>
<dbReference type="InterPro" id="IPR024079">
    <property type="entry name" value="MetalloPept_cat_dom_sf"/>
</dbReference>
<gene>
    <name evidence="2" type="ORF">B4U79_11080</name>
</gene>
<dbReference type="InterPro" id="IPR018497">
    <property type="entry name" value="Peptidase_M13_C"/>
</dbReference>
<name>A0A443RGJ7_9ACAR</name>
<evidence type="ECO:0000259" key="1">
    <source>
        <dbReference type="Pfam" id="PF01431"/>
    </source>
</evidence>
<dbReference type="GO" id="GO:0004222">
    <property type="term" value="F:metalloendopeptidase activity"/>
    <property type="evidence" value="ECO:0007669"/>
    <property type="project" value="InterPro"/>
</dbReference>
<evidence type="ECO:0000313" key="2">
    <source>
        <dbReference type="EMBL" id="RWS14409.1"/>
    </source>
</evidence>
<dbReference type="Gene3D" id="3.40.390.10">
    <property type="entry name" value="Collagenase (Catalytic Domain)"/>
    <property type="match status" value="1"/>
</dbReference>
<proteinExistence type="predicted"/>
<dbReference type="PROSITE" id="PS51885">
    <property type="entry name" value="NEPRILYSIN"/>
    <property type="match status" value="1"/>
</dbReference>
<dbReference type="PANTHER" id="PTHR11733">
    <property type="entry name" value="ZINC METALLOPROTEASE FAMILY M13 NEPRILYSIN-RELATED"/>
    <property type="match status" value="1"/>
</dbReference>